<feature type="compositionally biased region" description="Low complexity" evidence="1">
    <location>
        <begin position="255"/>
        <end position="290"/>
    </location>
</feature>
<feature type="compositionally biased region" description="Basic and acidic residues" evidence="1">
    <location>
        <begin position="99"/>
        <end position="110"/>
    </location>
</feature>
<gene>
    <name evidence="2" type="ORF">PS467_26435</name>
</gene>
<proteinExistence type="predicted"/>
<evidence type="ECO:0008006" key="4">
    <source>
        <dbReference type="Google" id="ProtNLM"/>
    </source>
</evidence>
<dbReference type="Proteomes" id="UP001305606">
    <property type="component" value="Chromosome"/>
</dbReference>
<feature type="compositionally biased region" description="Basic residues" evidence="1">
    <location>
        <begin position="112"/>
        <end position="121"/>
    </location>
</feature>
<organism evidence="2 3">
    <name type="scientific">Streptomyces luomodiensis</name>
    <dbReference type="NCBI Taxonomy" id="3026192"/>
    <lineage>
        <taxon>Bacteria</taxon>
        <taxon>Bacillati</taxon>
        <taxon>Actinomycetota</taxon>
        <taxon>Actinomycetes</taxon>
        <taxon>Kitasatosporales</taxon>
        <taxon>Streptomycetaceae</taxon>
        <taxon>Streptomyces</taxon>
    </lineage>
</organism>
<feature type="region of interest" description="Disordered" evidence="1">
    <location>
        <begin position="85"/>
        <end position="335"/>
    </location>
</feature>
<dbReference type="RefSeq" id="WP_311037331.1">
    <property type="nucleotide sequence ID" value="NZ_CP117522.1"/>
</dbReference>
<feature type="compositionally biased region" description="Basic residues" evidence="1">
    <location>
        <begin position="158"/>
        <end position="182"/>
    </location>
</feature>
<accession>A0ABY9V2W1</accession>
<evidence type="ECO:0000313" key="3">
    <source>
        <dbReference type="Proteomes" id="UP001305606"/>
    </source>
</evidence>
<sequence length="335" mass="35776">MDPQSDVAERAPSRPLRADVARKGPVFVDLSGRRGRLVRHVGVVAGAACLGYSAVLGLGYAGGTSLAPHTLIPGRPVATEAFGREPKHAPEGRSGPSASDERPDAHEYAPTHRQHRRHRYGSGRPESSGAREPDALHPVTTRPRPAPAQPAEPEPHRAAPRHSPARAHAGGRKSTAGHRSGKHRELSPAHPRPAARKPARAPANVSHTPSRKPTAAARPSAEESGHPQDPGRTTGPGHAKSPQQPQTQGAQARKPQSQRPQSQRRQPQRPQSQRPQSHRPQSQRPQTQRPQTRRPQSHQSAQAQTPELPGRSKGPAAGGAEADRPDAPVSEGEES</sequence>
<dbReference type="EMBL" id="CP117522">
    <property type="protein sequence ID" value="WNE98617.1"/>
    <property type="molecule type" value="Genomic_DNA"/>
</dbReference>
<keyword evidence="3" id="KW-1185">Reference proteome</keyword>
<name>A0ABY9V2W1_9ACTN</name>
<evidence type="ECO:0000313" key="2">
    <source>
        <dbReference type="EMBL" id="WNE98617.1"/>
    </source>
</evidence>
<feature type="compositionally biased region" description="Polar residues" evidence="1">
    <location>
        <begin position="241"/>
        <end position="250"/>
    </location>
</feature>
<protein>
    <recommendedName>
        <fullName evidence="4">Translation initiation factor IF-2</fullName>
    </recommendedName>
</protein>
<evidence type="ECO:0000256" key="1">
    <source>
        <dbReference type="SAM" id="MobiDB-lite"/>
    </source>
</evidence>
<reference evidence="2 3" key="1">
    <citation type="submission" date="2023-02" db="EMBL/GenBank/DDBJ databases">
        <title>Streptomyces sp. SCA4-21 with antifungal activity against Fusarium oxysporum f. sp. cubense, Streptomyces sp. SCA2-17 with antifungal activity against Fusarium oxysporum f. sp. cubense.</title>
        <authorList>
            <person name="Qi D."/>
        </authorList>
    </citation>
    <scope>NUCLEOTIDE SEQUENCE [LARGE SCALE GENOMIC DNA]</scope>
    <source>
        <strain evidence="2 3">SCA4-21</strain>
    </source>
</reference>